<evidence type="ECO:0000256" key="1">
    <source>
        <dbReference type="ARBA" id="ARBA00006817"/>
    </source>
</evidence>
<organism evidence="3 4">
    <name type="scientific">Bosea vaviloviae</name>
    <dbReference type="NCBI Taxonomy" id="1526658"/>
    <lineage>
        <taxon>Bacteria</taxon>
        <taxon>Pseudomonadati</taxon>
        <taxon>Pseudomonadota</taxon>
        <taxon>Alphaproteobacteria</taxon>
        <taxon>Hyphomicrobiales</taxon>
        <taxon>Boseaceae</taxon>
        <taxon>Bosea</taxon>
    </lineage>
</organism>
<dbReference type="Proteomes" id="UP000037822">
    <property type="component" value="Unassembled WGS sequence"/>
</dbReference>
<dbReference type="InterPro" id="IPR013538">
    <property type="entry name" value="ASHA1/2-like_C"/>
</dbReference>
<dbReference type="Gene3D" id="3.30.530.20">
    <property type="match status" value="1"/>
</dbReference>
<dbReference type="OrthoDB" id="9805228at2"/>
<sequence length="158" mass="17578">MSDGHTTDPARALDGKAETAPSLTMKRRLNASAAEVFQAWTDPALLMRWFGPENVRTTEVAVDPRIGGAYRVVMLENTGERHEISGSYYEVVENERLAFSWSWVTTPERVSRVTVTFKPDGDGTILTLLHEKLFDEQAVKGHTHGWTGSLGKLEALFS</sequence>
<evidence type="ECO:0000313" key="3">
    <source>
        <dbReference type="EMBL" id="KPH80621.1"/>
    </source>
</evidence>
<dbReference type="PATRIC" id="fig|1526658.3.peg.3995"/>
<dbReference type="AlphaFoldDB" id="A0A0N1F648"/>
<proteinExistence type="inferred from homology"/>
<gene>
    <name evidence="3" type="ORF">AE618_12795</name>
</gene>
<evidence type="ECO:0000259" key="2">
    <source>
        <dbReference type="Pfam" id="PF08327"/>
    </source>
</evidence>
<reference evidence="3 4" key="1">
    <citation type="submission" date="2015-07" db="EMBL/GenBank/DDBJ databases">
        <title>Whole genome sequencing of Bosea vaviloviae isolated from cave pool.</title>
        <authorList>
            <person name="Tan N.E.H."/>
            <person name="Lee Y.P."/>
            <person name="Gan H.M."/>
            <person name="Barton H."/>
            <person name="Savka M.A."/>
        </authorList>
    </citation>
    <scope>NUCLEOTIDE SEQUENCE [LARGE SCALE GENOMIC DNA]</scope>
    <source>
        <strain evidence="3 4">SD260</strain>
    </source>
</reference>
<keyword evidence="4" id="KW-1185">Reference proteome</keyword>
<dbReference type="SUPFAM" id="SSF55961">
    <property type="entry name" value="Bet v1-like"/>
    <property type="match status" value="1"/>
</dbReference>
<comment type="caution">
    <text evidence="3">The sequence shown here is derived from an EMBL/GenBank/DDBJ whole genome shotgun (WGS) entry which is preliminary data.</text>
</comment>
<dbReference type="InterPro" id="IPR023393">
    <property type="entry name" value="START-like_dom_sf"/>
</dbReference>
<feature type="domain" description="Activator of Hsp90 ATPase homologue 1/2-like C-terminal" evidence="2">
    <location>
        <begin position="30"/>
        <end position="157"/>
    </location>
</feature>
<dbReference type="CDD" id="cd07814">
    <property type="entry name" value="SRPBCC_CalC_Aha1-like"/>
    <property type="match status" value="1"/>
</dbReference>
<evidence type="ECO:0000313" key="4">
    <source>
        <dbReference type="Proteomes" id="UP000037822"/>
    </source>
</evidence>
<protein>
    <submittedName>
        <fullName evidence="3">ATPase</fullName>
    </submittedName>
</protein>
<dbReference type="EMBL" id="LGSZ01000040">
    <property type="protein sequence ID" value="KPH80621.1"/>
    <property type="molecule type" value="Genomic_DNA"/>
</dbReference>
<name>A0A0N1F648_9HYPH</name>
<accession>A0A0N1F648</accession>
<dbReference type="Pfam" id="PF08327">
    <property type="entry name" value="AHSA1"/>
    <property type="match status" value="1"/>
</dbReference>
<comment type="similarity">
    <text evidence="1">Belongs to the AHA1 family.</text>
</comment>